<feature type="non-terminal residue" evidence="2">
    <location>
        <position position="113"/>
    </location>
</feature>
<feature type="transmembrane region" description="Helical" evidence="1">
    <location>
        <begin position="7"/>
        <end position="30"/>
    </location>
</feature>
<name>A0A820LP62_9BILA</name>
<keyword evidence="1" id="KW-1133">Transmembrane helix</keyword>
<protein>
    <submittedName>
        <fullName evidence="2">Uncharacterized protein</fullName>
    </submittedName>
</protein>
<keyword evidence="1" id="KW-0812">Transmembrane</keyword>
<proteinExistence type="predicted"/>
<accession>A0A820LP62</accession>
<keyword evidence="1" id="KW-0472">Membrane</keyword>
<comment type="caution">
    <text evidence="2">The sequence shown here is derived from an EMBL/GenBank/DDBJ whole genome shotgun (WGS) entry which is preliminary data.</text>
</comment>
<sequence>MSKTNQYFIYFIFAAILLLFIVFVLTNAHFSIPLISKTLQVNYRRRPECTCLRHELSPVISLLTTEKNESQSSLCNQYATRRGPNQRVIAISLFGPKENKRFQLNRTLKFLHE</sequence>
<dbReference type="AlphaFoldDB" id="A0A820LP62"/>
<evidence type="ECO:0000313" key="3">
    <source>
        <dbReference type="Proteomes" id="UP000663844"/>
    </source>
</evidence>
<dbReference type="EMBL" id="CAJOAZ010021907">
    <property type="protein sequence ID" value="CAF4360671.1"/>
    <property type="molecule type" value="Genomic_DNA"/>
</dbReference>
<gene>
    <name evidence="2" type="ORF">OXD698_LOCUS49288</name>
</gene>
<organism evidence="2 3">
    <name type="scientific">Adineta steineri</name>
    <dbReference type="NCBI Taxonomy" id="433720"/>
    <lineage>
        <taxon>Eukaryota</taxon>
        <taxon>Metazoa</taxon>
        <taxon>Spiralia</taxon>
        <taxon>Gnathifera</taxon>
        <taxon>Rotifera</taxon>
        <taxon>Eurotatoria</taxon>
        <taxon>Bdelloidea</taxon>
        <taxon>Adinetida</taxon>
        <taxon>Adinetidae</taxon>
        <taxon>Adineta</taxon>
    </lineage>
</organism>
<dbReference type="Proteomes" id="UP000663844">
    <property type="component" value="Unassembled WGS sequence"/>
</dbReference>
<evidence type="ECO:0000256" key="1">
    <source>
        <dbReference type="SAM" id="Phobius"/>
    </source>
</evidence>
<reference evidence="2" key="1">
    <citation type="submission" date="2021-02" db="EMBL/GenBank/DDBJ databases">
        <authorList>
            <person name="Nowell W R."/>
        </authorList>
    </citation>
    <scope>NUCLEOTIDE SEQUENCE</scope>
</reference>
<evidence type="ECO:0000313" key="2">
    <source>
        <dbReference type="EMBL" id="CAF4360671.1"/>
    </source>
</evidence>